<evidence type="ECO:0000313" key="1">
    <source>
        <dbReference type="EMBL" id="THF51773.1"/>
    </source>
</evidence>
<evidence type="ECO:0000313" key="2">
    <source>
        <dbReference type="Proteomes" id="UP000307507"/>
    </source>
</evidence>
<reference evidence="1 2" key="1">
    <citation type="submission" date="2019-04" db="EMBL/GenBank/DDBJ databases">
        <title>Flavobacterium sp. nov. isolated from construction timber.</title>
        <authorList>
            <person name="Lin S.-Y."/>
            <person name="Chang C.-T."/>
            <person name="Young C.-C."/>
        </authorList>
    </citation>
    <scope>NUCLEOTIDE SEQUENCE [LARGE SCALE GENOMIC DNA]</scope>
    <source>
        <strain evidence="1 2">CC-CTC003</strain>
    </source>
</reference>
<gene>
    <name evidence="1" type="ORF">E6C50_08435</name>
</gene>
<dbReference type="AlphaFoldDB" id="A0A4S4A0E7"/>
<accession>A0A4S4A0E7</accession>
<dbReference type="OrthoDB" id="1445055at2"/>
<dbReference type="EMBL" id="SSNZ01000002">
    <property type="protein sequence ID" value="THF51773.1"/>
    <property type="molecule type" value="Genomic_DNA"/>
</dbReference>
<keyword evidence="2" id="KW-1185">Reference proteome</keyword>
<protein>
    <submittedName>
        <fullName evidence="1">Uncharacterized protein</fullName>
    </submittedName>
</protein>
<organism evidence="1 2">
    <name type="scientific">Flavobacterium supellecticarium</name>
    <dbReference type="NCBI Taxonomy" id="2565924"/>
    <lineage>
        <taxon>Bacteria</taxon>
        <taxon>Pseudomonadati</taxon>
        <taxon>Bacteroidota</taxon>
        <taxon>Flavobacteriia</taxon>
        <taxon>Flavobacteriales</taxon>
        <taxon>Flavobacteriaceae</taxon>
        <taxon>Flavobacterium</taxon>
    </lineage>
</organism>
<sequence>MAVTISEIQNLTTSDVLSNEDIAKFNNATAYAATIEAKDVTSTWKASDNIQVTWSNGNKVVTRAVNGTIAVADGKCTISGLVDVSKYSVGLNGQIGIGPKTNPEAVLVSVRIGNIPTANNPKADWIIDFSDKQESAPGTSIKLNELVEWIQGKSNDTTTVSFPPVKAGEKEIKDYTIEFKDFYYNATQNTFDFNVQSKDGDTIQFGNFTIKKAGFRVTNTPQTVATKAIEKA</sequence>
<name>A0A4S4A0E7_9FLAO</name>
<dbReference type="Proteomes" id="UP000307507">
    <property type="component" value="Unassembled WGS sequence"/>
</dbReference>
<dbReference type="RefSeq" id="WP_136402757.1">
    <property type="nucleotide sequence ID" value="NZ_SSNZ01000002.1"/>
</dbReference>
<proteinExistence type="predicted"/>
<comment type="caution">
    <text evidence="1">The sequence shown here is derived from an EMBL/GenBank/DDBJ whole genome shotgun (WGS) entry which is preliminary data.</text>
</comment>